<sequence length="55" mass="5964">MIVLFALYLVLFLAGFYLLGLAFTVSAFQGLIFAAGILVISLAVGLLFHTQSRRS</sequence>
<organism evidence="2 3">
    <name type="scientific">Microbacterium lacus</name>
    <dbReference type="NCBI Taxonomy" id="415217"/>
    <lineage>
        <taxon>Bacteria</taxon>
        <taxon>Bacillati</taxon>
        <taxon>Actinomycetota</taxon>
        <taxon>Actinomycetes</taxon>
        <taxon>Micrococcales</taxon>
        <taxon>Microbacteriaceae</taxon>
        <taxon>Microbacterium</taxon>
    </lineage>
</organism>
<proteinExistence type="predicted"/>
<keyword evidence="1" id="KW-0472">Membrane</keyword>
<keyword evidence="1" id="KW-0812">Transmembrane</keyword>
<keyword evidence="3" id="KW-1185">Reference proteome</keyword>
<reference evidence="2 3" key="1">
    <citation type="journal article" date="2019" name="Int. J. Syst. Evol. Microbiol.">
        <title>The Global Catalogue of Microorganisms (GCM) 10K type strain sequencing project: providing services to taxonomists for standard genome sequencing and annotation.</title>
        <authorList>
            <consortium name="The Broad Institute Genomics Platform"/>
            <consortium name="The Broad Institute Genome Sequencing Center for Infectious Disease"/>
            <person name="Wu L."/>
            <person name="Ma J."/>
        </authorList>
    </citation>
    <scope>NUCLEOTIDE SEQUENCE [LARGE SCALE GENOMIC DNA]</scope>
    <source>
        <strain evidence="2 3">JCM 15575</strain>
    </source>
</reference>
<comment type="caution">
    <text evidence="2">The sequence shown here is derived from an EMBL/GenBank/DDBJ whole genome shotgun (WGS) entry which is preliminary data.</text>
</comment>
<evidence type="ECO:0000313" key="3">
    <source>
        <dbReference type="Proteomes" id="UP001500596"/>
    </source>
</evidence>
<dbReference type="RefSeq" id="WP_344055688.1">
    <property type="nucleotide sequence ID" value="NZ_BAAAPK010000001.1"/>
</dbReference>
<feature type="transmembrane region" description="Helical" evidence="1">
    <location>
        <begin position="30"/>
        <end position="48"/>
    </location>
</feature>
<evidence type="ECO:0000256" key="1">
    <source>
        <dbReference type="SAM" id="Phobius"/>
    </source>
</evidence>
<dbReference type="Proteomes" id="UP001500596">
    <property type="component" value="Unassembled WGS sequence"/>
</dbReference>
<accession>A0ABN2H9H0</accession>
<keyword evidence="1" id="KW-1133">Transmembrane helix</keyword>
<gene>
    <name evidence="2" type="ORF">GCM10009807_29960</name>
</gene>
<dbReference type="EMBL" id="BAAAPK010000001">
    <property type="protein sequence ID" value="GAA1684144.1"/>
    <property type="molecule type" value="Genomic_DNA"/>
</dbReference>
<evidence type="ECO:0000313" key="2">
    <source>
        <dbReference type="EMBL" id="GAA1684144.1"/>
    </source>
</evidence>
<name>A0ABN2H9H0_9MICO</name>
<protein>
    <submittedName>
        <fullName evidence="2">Uncharacterized protein</fullName>
    </submittedName>
</protein>